<dbReference type="EnsemblPlants" id="MELO3C030227.2.1">
    <property type="protein sequence ID" value="MELO3C030227.2.1"/>
    <property type="gene ID" value="MELO3C030227.2"/>
</dbReference>
<organism evidence="1">
    <name type="scientific">Cucumis melo</name>
    <name type="common">Muskmelon</name>
    <dbReference type="NCBI Taxonomy" id="3656"/>
    <lineage>
        <taxon>Eukaryota</taxon>
        <taxon>Viridiplantae</taxon>
        <taxon>Streptophyta</taxon>
        <taxon>Embryophyta</taxon>
        <taxon>Tracheophyta</taxon>
        <taxon>Spermatophyta</taxon>
        <taxon>Magnoliopsida</taxon>
        <taxon>eudicotyledons</taxon>
        <taxon>Gunneridae</taxon>
        <taxon>Pentapetalae</taxon>
        <taxon>rosids</taxon>
        <taxon>fabids</taxon>
        <taxon>Cucurbitales</taxon>
        <taxon>Cucurbitaceae</taxon>
        <taxon>Benincaseae</taxon>
        <taxon>Cucumis</taxon>
    </lineage>
</organism>
<sequence>MEMNLMGLNQASNYNLRRKDLHRSLEGKKLTPKNPSDGHVWTGNGGCRGCLLPRAHTVPSISQSGAGNVGL</sequence>
<reference evidence="1" key="1">
    <citation type="submission" date="2023-03" db="UniProtKB">
        <authorList>
            <consortium name="EnsemblPlants"/>
        </authorList>
    </citation>
    <scope>IDENTIFICATION</scope>
</reference>
<name>A0A9I9E8R1_CUCME</name>
<dbReference type="Gramene" id="MELO3C030227.2.1">
    <property type="protein sequence ID" value="MELO3C030227.2.1"/>
    <property type="gene ID" value="MELO3C030227.2"/>
</dbReference>
<evidence type="ECO:0000313" key="1">
    <source>
        <dbReference type="EnsemblPlants" id="MELO3C030227.2.1"/>
    </source>
</evidence>
<protein>
    <submittedName>
        <fullName evidence="1">Uncharacterized protein</fullName>
    </submittedName>
</protein>
<proteinExistence type="predicted"/>
<accession>A0A9I9E8R1</accession>
<dbReference type="AlphaFoldDB" id="A0A9I9E8R1"/>